<gene>
    <name evidence="1" type="ORF">C900_01280</name>
</gene>
<protein>
    <submittedName>
        <fullName evidence="1">Uncharacterized protein</fullName>
    </submittedName>
</protein>
<sequence>MQDDEFVNGGYNVFNNPGNIGGYTGPGSGHHWSDQYRSIAGNAMMMSGGTFRDFYGISNPDGSINYTRAAQVARQGGLGVRFEGTFGVIELSSGSTEINIVQKGDSYLYKLDGEFYGVGGGGKGYPVQDPYTNEYKGFKYNFDYSSDNGSGFSGKDFALALAGAGLARGNHVMFNDKTWYSVKTFKTYSQSFNGNGYTGGKVKVASKVSTGFKVGGYALGIYNAVSLWDQKNQGEIGVTEMWIEQTSNAISTFVPIYGAGWGIGWSAGKVFGPSKWYGDDDTSWFK</sequence>
<comment type="caution">
    <text evidence="1">The sequence shown here is derived from an EMBL/GenBank/DDBJ whole genome shotgun (WGS) entry which is preliminary data.</text>
</comment>
<dbReference type="PATRIC" id="fig|1237149.3.peg.5932"/>
<keyword evidence="2" id="KW-1185">Reference proteome</keyword>
<proteinExistence type="predicted"/>
<organism evidence="1 2">
    <name type="scientific">Fulvivirga imtechensis AK7</name>
    <dbReference type="NCBI Taxonomy" id="1237149"/>
    <lineage>
        <taxon>Bacteria</taxon>
        <taxon>Pseudomonadati</taxon>
        <taxon>Bacteroidota</taxon>
        <taxon>Cytophagia</taxon>
        <taxon>Cytophagales</taxon>
        <taxon>Fulvivirgaceae</taxon>
        <taxon>Fulvivirga</taxon>
    </lineage>
</organism>
<dbReference type="Proteomes" id="UP000011135">
    <property type="component" value="Unassembled WGS sequence"/>
</dbReference>
<evidence type="ECO:0000313" key="2">
    <source>
        <dbReference type="Proteomes" id="UP000011135"/>
    </source>
</evidence>
<name>L8JGQ6_9BACT</name>
<reference evidence="1 2" key="1">
    <citation type="submission" date="2012-12" db="EMBL/GenBank/DDBJ databases">
        <title>Genome assembly of Fulvivirga imtechensis AK7.</title>
        <authorList>
            <person name="Nupur N."/>
            <person name="Khatri I."/>
            <person name="Kumar R."/>
            <person name="Subramanian S."/>
            <person name="Pinnaka A."/>
        </authorList>
    </citation>
    <scope>NUCLEOTIDE SEQUENCE [LARGE SCALE GENOMIC DNA]</scope>
    <source>
        <strain evidence="1 2">AK7</strain>
    </source>
</reference>
<accession>L8JGQ6</accession>
<dbReference type="AlphaFoldDB" id="L8JGQ6"/>
<evidence type="ECO:0000313" key="1">
    <source>
        <dbReference type="EMBL" id="ELR68000.1"/>
    </source>
</evidence>
<dbReference type="EMBL" id="AMZN01000179">
    <property type="protein sequence ID" value="ELR68000.1"/>
    <property type="molecule type" value="Genomic_DNA"/>
</dbReference>